<dbReference type="AlphaFoldDB" id="A0AA42DMB7"/>
<keyword evidence="2" id="KW-1185">Reference proteome</keyword>
<accession>A0AA42DMB7</accession>
<dbReference type="Gene3D" id="3.20.20.80">
    <property type="entry name" value="Glycosidases"/>
    <property type="match status" value="1"/>
</dbReference>
<dbReference type="Proteomes" id="UP001169242">
    <property type="component" value="Unassembled WGS sequence"/>
</dbReference>
<dbReference type="EMBL" id="JAQIFT010000040">
    <property type="protein sequence ID" value="MDA3731797.1"/>
    <property type="molecule type" value="Genomic_DNA"/>
</dbReference>
<dbReference type="RefSeq" id="WP_271012124.1">
    <property type="nucleotide sequence ID" value="NZ_JAQIFT010000040.1"/>
</dbReference>
<evidence type="ECO:0000313" key="2">
    <source>
        <dbReference type="Proteomes" id="UP001169242"/>
    </source>
</evidence>
<organism evidence="1 2">
    <name type="scientific">Holtiella tumoricola</name>
    <dbReference type="NCBI Taxonomy" id="3018743"/>
    <lineage>
        <taxon>Bacteria</taxon>
        <taxon>Bacillati</taxon>
        <taxon>Bacillota</taxon>
        <taxon>Clostridia</taxon>
        <taxon>Lachnospirales</taxon>
        <taxon>Cellulosilyticaceae</taxon>
        <taxon>Holtiella</taxon>
    </lineage>
</organism>
<name>A0AA42DMB7_9FIRM</name>
<evidence type="ECO:0000313" key="1">
    <source>
        <dbReference type="EMBL" id="MDA3731797.1"/>
    </source>
</evidence>
<comment type="caution">
    <text evidence="1">The sequence shown here is derived from an EMBL/GenBank/DDBJ whole genome shotgun (WGS) entry which is preliminary data.</text>
</comment>
<protein>
    <submittedName>
        <fullName evidence="1">DUF5696 domain-containing protein</fullName>
    </submittedName>
</protein>
<sequence>MIIKAVQHETVRLYYNEETLHIAIESNGNRWQWDEMYQPYFNIGEQTIYFKDAGCIQHFNWKTGVGEGFRTKFSNFVVKGIESPLAFETVVWIEYATQNIYFELIPIEEAHELMGNFYWPGHMAFKEDSSKWYTVINMLQGLMIPNNWPHQVDKLVFDGQMCSSAAYMPWFGQIKEHEGYIAIVCTPWDAGYQVNHPEGSDFCHIGVRWLPSMGKLTYKRSMKLTFLENCDYNDLCKVYRQYAKEQGLLVTLKEKAAKNPLVNKFIGSAIVHTGIKTHVSPDSAYYDQEHPEKNDEVVPFAVRQKQMEKLKEAGLEKVYLHLDGWGEPGYDNQHPDYLPACIEAGGWAGMKALSDKMKALNYMFAIHDQYRDYYFDAATYDRAFALQNPDGSHIEFCRWAGGWQTYICASQAPLYLKRNFTELFRHGIQLEGTYLDVFTCNELDECTHPWHTMTRKECMAYRKSCFDYLVAHDILPSSEEVIDWAVPSIVTAHYGPYAFMLWPNEKPKGIPVPLFNLVYHDCVVLPWLMKEDTPQGDYMLYALLNGGAAYLDAEKEGGALKHEIERYQQVAALQEKIAQCEMIKHEFLDENYRIQKAVYSDGTEITIDLDKGTYTIQ</sequence>
<gene>
    <name evidence="1" type="ORF">PBV87_09940</name>
</gene>
<dbReference type="InterPro" id="IPR043751">
    <property type="entry name" value="DUF5696"/>
</dbReference>
<reference evidence="1" key="1">
    <citation type="journal article" date="2023" name="Int. J. Syst. Evol. Microbiol.">
        <title>&lt;i&gt;Holtiella tumoricola&lt;/i&gt; gen. nov. sp. nov., isolated from a human clinical sample.</title>
        <authorList>
            <person name="Allen-Vercoe E."/>
            <person name="Daigneault M.C."/>
            <person name="Vancuren S.J."/>
            <person name="Cochrane K."/>
            <person name="O'Neal L.L."/>
            <person name="Sankaranarayanan K."/>
            <person name="Lawson P.A."/>
        </authorList>
    </citation>
    <scope>NUCLEOTIDE SEQUENCE</scope>
    <source>
        <strain evidence="1">CC70A</strain>
    </source>
</reference>
<proteinExistence type="predicted"/>
<dbReference type="Pfam" id="PF18952">
    <property type="entry name" value="DUF5696"/>
    <property type="match status" value="1"/>
</dbReference>